<sequence length="470" mass="52757">MRLKSRQKIERPLSQLLQELCVPPDLATTILDTNVSESWIPAIAALEEKLIALEARSRVRASKDLSEAAEALRIAASGKIRGYFLGLLQPIRTSISTNMHVLQTSVFLKYRPLFAFLQRHAPSVTQEFQHAYIAAARLYYETGFRRYARSLGYLRARTVEKSTLIGTLPSDEGPGVTLAYMADDAKNKEPPEAAFRSLLLVLLDNATAEYAFLSSFFRQEPNPPRKPSTRRVSGIIFEDPEEQSESGGDSIPISPNSAAKEERAYIDGLWKQIMEPRWNTARLETASALEPAPPLIPLLTMIRLNENVYLEAERRGCGPLETFLLGQRLTMWPLFQKDMGVQVDSLKKLAENAVGGYLSRSGIKDSAVQVIINRYASLFIACVRLSSEGDETMLFSNVLRLRQELAKLIINQSKKIKDSAQSSTYLSTTYELLLSRLSAGNVVHPRAQSEASHWRELEEEARRRIGATRR</sequence>
<feature type="domain" description="Vps52 C-terminal" evidence="7">
    <location>
        <begin position="269"/>
        <end position="456"/>
    </location>
</feature>
<keyword evidence="3" id="KW-0813">Transport</keyword>
<proteinExistence type="inferred from homology"/>
<dbReference type="Proteomes" id="UP000614334">
    <property type="component" value="Unassembled WGS sequence"/>
</dbReference>
<accession>A0A8H7IIF4</accession>
<dbReference type="GO" id="GO:0006896">
    <property type="term" value="P:Golgi to vacuole transport"/>
    <property type="evidence" value="ECO:0007669"/>
    <property type="project" value="TreeGrafter"/>
</dbReference>
<dbReference type="GO" id="GO:0000938">
    <property type="term" value="C:GARP complex"/>
    <property type="evidence" value="ECO:0007669"/>
    <property type="project" value="TreeGrafter"/>
</dbReference>
<dbReference type="GO" id="GO:0019905">
    <property type="term" value="F:syntaxin binding"/>
    <property type="evidence" value="ECO:0007669"/>
    <property type="project" value="TreeGrafter"/>
</dbReference>
<keyword evidence="4" id="KW-0653">Protein transport</keyword>
<dbReference type="PANTHER" id="PTHR14190">
    <property type="entry name" value="SUPPRESSOR OF ACTIN MUTATIONS 2/VACUOLAR PROTEIN SORTING 52"/>
    <property type="match status" value="1"/>
</dbReference>
<feature type="domain" description="Vps52 C-terminal" evidence="7">
    <location>
        <begin position="175"/>
        <end position="218"/>
    </location>
</feature>
<organism evidence="8 9">
    <name type="scientific">Rhizoctonia solani</name>
    <dbReference type="NCBI Taxonomy" id="456999"/>
    <lineage>
        <taxon>Eukaryota</taxon>
        <taxon>Fungi</taxon>
        <taxon>Dikarya</taxon>
        <taxon>Basidiomycota</taxon>
        <taxon>Agaricomycotina</taxon>
        <taxon>Agaricomycetes</taxon>
        <taxon>Cantharellales</taxon>
        <taxon>Ceratobasidiaceae</taxon>
        <taxon>Rhizoctonia</taxon>
    </lineage>
</organism>
<comment type="similarity">
    <text evidence="2">Belongs to the VPS52 family.</text>
</comment>
<dbReference type="AlphaFoldDB" id="A0A8H7IIF4"/>
<protein>
    <submittedName>
        <fullName evidence="8">Vps52 / Sac2 family</fullName>
    </submittedName>
</protein>
<evidence type="ECO:0000259" key="7">
    <source>
        <dbReference type="Pfam" id="PF20655"/>
    </source>
</evidence>
<feature type="domain" description="Vps52 coiled-coil" evidence="6">
    <location>
        <begin position="2"/>
        <end position="117"/>
    </location>
</feature>
<dbReference type="EMBL" id="JACYCF010000002">
    <property type="protein sequence ID" value="KAF8760169.1"/>
    <property type="molecule type" value="Genomic_DNA"/>
</dbReference>
<dbReference type="InterPro" id="IPR048319">
    <property type="entry name" value="Vps52_CC"/>
</dbReference>
<evidence type="ECO:0000313" key="8">
    <source>
        <dbReference type="EMBL" id="KAF8760169.1"/>
    </source>
</evidence>
<evidence type="ECO:0000313" key="9">
    <source>
        <dbReference type="Proteomes" id="UP000614334"/>
    </source>
</evidence>
<dbReference type="GO" id="GO:0005829">
    <property type="term" value="C:cytosol"/>
    <property type="evidence" value="ECO:0007669"/>
    <property type="project" value="GOC"/>
</dbReference>
<gene>
    <name evidence="8" type="ORF">RHS01_01994</name>
</gene>
<dbReference type="GO" id="GO:0032456">
    <property type="term" value="P:endocytic recycling"/>
    <property type="evidence" value="ECO:0007669"/>
    <property type="project" value="TreeGrafter"/>
</dbReference>
<dbReference type="InterPro" id="IPR007258">
    <property type="entry name" value="Vps52"/>
</dbReference>
<dbReference type="GO" id="GO:0042147">
    <property type="term" value="P:retrograde transport, endosome to Golgi"/>
    <property type="evidence" value="ECO:0007669"/>
    <property type="project" value="TreeGrafter"/>
</dbReference>
<evidence type="ECO:0000256" key="5">
    <source>
        <dbReference type="ARBA" id="ARBA00023034"/>
    </source>
</evidence>
<evidence type="ECO:0000256" key="2">
    <source>
        <dbReference type="ARBA" id="ARBA00008180"/>
    </source>
</evidence>
<keyword evidence="5" id="KW-0333">Golgi apparatus</keyword>
<evidence type="ECO:0000256" key="4">
    <source>
        <dbReference type="ARBA" id="ARBA00022927"/>
    </source>
</evidence>
<dbReference type="Pfam" id="PF04129">
    <property type="entry name" value="Vps52_CC"/>
    <property type="match status" value="1"/>
</dbReference>
<evidence type="ECO:0000256" key="1">
    <source>
        <dbReference type="ARBA" id="ARBA00004601"/>
    </source>
</evidence>
<dbReference type="InterPro" id="IPR048361">
    <property type="entry name" value="Vps52_C"/>
</dbReference>
<evidence type="ECO:0000259" key="6">
    <source>
        <dbReference type="Pfam" id="PF04129"/>
    </source>
</evidence>
<name>A0A8H7IIF4_9AGAM</name>
<evidence type="ECO:0000256" key="3">
    <source>
        <dbReference type="ARBA" id="ARBA00022448"/>
    </source>
</evidence>
<comment type="subcellular location">
    <subcellularLocation>
        <location evidence="1">Golgi apparatus</location>
        <location evidence="1">trans-Golgi network</location>
    </subcellularLocation>
</comment>
<dbReference type="PANTHER" id="PTHR14190:SF7">
    <property type="entry name" value="VACUOLAR PROTEIN SORTING-ASSOCIATED PROTEIN 52 HOMOLOG"/>
    <property type="match status" value="1"/>
</dbReference>
<dbReference type="GO" id="GO:0015031">
    <property type="term" value="P:protein transport"/>
    <property type="evidence" value="ECO:0007669"/>
    <property type="project" value="UniProtKB-KW"/>
</dbReference>
<reference evidence="8" key="1">
    <citation type="submission" date="2020-09" db="EMBL/GenBank/DDBJ databases">
        <title>Comparative genome analyses of four rice-infecting Rhizoctonia solani isolates reveal extensive enrichment of homogalacturonan modification genes.</title>
        <authorList>
            <person name="Lee D.-Y."/>
            <person name="Jeon J."/>
            <person name="Kim K.-T."/>
            <person name="Cheong K."/>
            <person name="Song H."/>
            <person name="Choi G."/>
            <person name="Ko J."/>
            <person name="Opiyo S.O."/>
            <person name="Zuo S."/>
            <person name="Madhav S."/>
            <person name="Lee Y.-H."/>
            <person name="Wang G.-L."/>
        </authorList>
    </citation>
    <scope>NUCLEOTIDE SEQUENCE</scope>
    <source>
        <strain evidence="8">AG1-IA B2</strain>
    </source>
</reference>
<dbReference type="Pfam" id="PF20655">
    <property type="entry name" value="Vps52_C"/>
    <property type="match status" value="2"/>
</dbReference>
<comment type="caution">
    <text evidence="8">The sequence shown here is derived from an EMBL/GenBank/DDBJ whole genome shotgun (WGS) entry which is preliminary data.</text>
</comment>